<dbReference type="Proteomes" id="UP000217507">
    <property type="component" value="Chromosome"/>
</dbReference>
<name>A0A1Z4KF87_ANAVA</name>
<organism evidence="1 2">
    <name type="scientific">Trichormus variabilis NIES-23</name>
    <dbReference type="NCBI Taxonomy" id="1973479"/>
    <lineage>
        <taxon>Bacteria</taxon>
        <taxon>Bacillati</taxon>
        <taxon>Cyanobacteriota</taxon>
        <taxon>Cyanophyceae</taxon>
        <taxon>Nostocales</taxon>
        <taxon>Nostocaceae</taxon>
        <taxon>Trichormus</taxon>
    </lineage>
</organism>
<protein>
    <submittedName>
        <fullName evidence="1">Uncharacterized protein</fullName>
    </submittedName>
</protein>
<proteinExistence type="predicted"/>
<dbReference type="EMBL" id="AP018216">
    <property type="protein sequence ID" value="BAY67634.1"/>
    <property type="molecule type" value="Genomic_DNA"/>
</dbReference>
<reference evidence="1 2" key="1">
    <citation type="submission" date="2017-06" db="EMBL/GenBank/DDBJ databases">
        <title>Genome sequencing of cyanobaciteial culture collection at National Institute for Environmental Studies (NIES).</title>
        <authorList>
            <person name="Hirose Y."/>
            <person name="Shimura Y."/>
            <person name="Fujisawa T."/>
            <person name="Nakamura Y."/>
            <person name="Kawachi M."/>
        </authorList>
    </citation>
    <scope>NUCLEOTIDE SEQUENCE [LARGE SCALE GENOMIC DNA]</scope>
    <source>
        <strain evidence="1 2">NIES-23</strain>
    </source>
</reference>
<dbReference type="InterPro" id="IPR046501">
    <property type="entry name" value="DUF6679"/>
</dbReference>
<sequence length="97" mass="11673">MKSILQTYLEKEIWILIRDKWYYATIIGIWDDLLCFKHRTHNKDTEEDTLWEMIVKVSEVVAIDKVVSVVSRKPDVFMSRLLETDRHTNNHQEHENS</sequence>
<dbReference type="Pfam" id="PF20384">
    <property type="entry name" value="DUF6679"/>
    <property type="match status" value="1"/>
</dbReference>
<dbReference type="AlphaFoldDB" id="A0A1Z4KF87"/>
<evidence type="ECO:0000313" key="2">
    <source>
        <dbReference type="Proteomes" id="UP000217507"/>
    </source>
</evidence>
<gene>
    <name evidence="1" type="ORF">NIES23_04120</name>
</gene>
<evidence type="ECO:0000313" key="1">
    <source>
        <dbReference type="EMBL" id="BAY67634.1"/>
    </source>
</evidence>
<accession>A0A1Z4KF87</accession>